<feature type="signal peptide" evidence="1">
    <location>
        <begin position="1"/>
        <end position="19"/>
    </location>
</feature>
<evidence type="ECO:0000313" key="3">
    <source>
        <dbReference type="EMBL" id="TKT90846.1"/>
    </source>
</evidence>
<dbReference type="GO" id="GO:0008270">
    <property type="term" value="F:zinc ion binding"/>
    <property type="evidence" value="ECO:0007669"/>
    <property type="project" value="InterPro"/>
</dbReference>
<dbReference type="Proteomes" id="UP000304900">
    <property type="component" value="Unassembled WGS sequence"/>
</dbReference>
<organism evidence="3 4">
    <name type="scientific">Dyadobacter frigoris</name>
    <dbReference type="NCBI Taxonomy" id="2576211"/>
    <lineage>
        <taxon>Bacteria</taxon>
        <taxon>Pseudomonadati</taxon>
        <taxon>Bacteroidota</taxon>
        <taxon>Cytophagia</taxon>
        <taxon>Cytophagales</taxon>
        <taxon>Spirosomataceae</taxon>
        <taxon>Dyadobacter</taxon>
    </lineage>
</organism>
<dbReference type="InterPro" id="IPR006026">
    <property type="entry name" value="Peptidase_Metallo"/>
</dbReference>
<evidence type="ECO:0000313" key="4">
    <source>
        <dbReference type="Proteomes" id="UP000304900"/>
    </source>
</evidence>
<dbReference type="AlphaFoldDB" id="A0A4U6D2H7"/>
<sequence>MMKKLLLFVMMLTALVSCQQSEIQSIKNEEAQVEKSDQVYEYIKSLGFKDDEIKDLGKDYLVDGDMLFDKSVVPDSSKVKNGRVQQYGVSNYVGYNVQPNITVRIDPSMNVYASEIAGAIAIWNSVTNCRVNFTLSTANDANITIYNSDLGSQICGASYTPINGLPSGQVYINNILIANNSFAQRQRTIAHELGHAIGFFHTNWMNTGESRTGTYGNQAYYDAKNILGTPVGTDANSLMNGGECGIGATALSSLDIVAVQFMYPENPPVAGTIPVFRYFSRTTTQDHYYTWIANDLGNGSNNDYIFEGVAFFAYPTQVTGTVPLYRYFHTKPGISLGDHFYTLNQSDVSSDPTYLFEGIAFYVYSQPLNNSVPVHRYWSSSYDDHFYTKNQNEVTGMAGNYSYEDVVFFAH</sequence>
<keyword evidence="1" id="KW-0732">Signal</keyword>
<dbReference type="OrthoDB" id="785995at2"/>
<dbReference type="Pfam" id="PF12388">
    <property type="entry name" value="Peptidase_M57"/>
    <property type="match status" value="1"/>
</dbReference>
<dbReference type="InterPro" id="IPR024653">
    <property type="entry name" value="Peptidase_M10/M27/M57"/>
</dbReference>
<dbReference type="Pfam" id="PF18885">
    <property type="entry name" value="DUF5648"/>
    <property type="match status" value="1"/>
</dbReference>
<comment type="caution">
    <text evidence="3">The sequence shown here is derived from an EMBL/GenBank/DDBJ whole genome shotgun (WGS) entry which is preliminary data.</text>
</comment>
<dbReference type="Gene3D" id="3.40.390.10">
    <property type="entry name" value="Collagenase (Catalytic Domain)"/>
    <property type="match status" value="1"/>
</dbReference>
<feature type="domain" description="Peptidase metallopeptidase" evidence="2">
    <location>
        <begin position="94"/>
        <end position="223"/>
    </location>
</feature>
<keyword evidence="4" id="KW-1185">Reference proteome</keyword>
<dbReference type="InterPro" id="IPR024079">
    <property type="entry name" value="MetalloPept_cat_dom_sf"/>
</dbReference>
<evidence type="ECO:0000259" key="2">
    <source>
        <dbReference type="SMART" id="SM00235"/>
    </source>
</evidence>
<protein>
    <recommendedName>
        <fullName evidence="2">Peptidase metallopeptidase domain-containing protein</fullName>
    </recommendedName>
</protein>
<accession>A0A4U6D2H7</accession>
<dbReference type="SMART" id="SM00235">
    <property type="entry name" value="ZnMc"/>
    <property type="match status" value="1"/>
</dbReference>
<feature type="chain" id="PRO_5020276700" description="Peptidase metallopeptidase domain-containing protein" evidence="1">
    <location>
        <begin position="20"/>
        <end position="411"/>
    </location>
</feature>
<dbReference type="GO" id="GO:0006508">
    <property type="term" value="P:proteolysis"/>
    <property type="evidence" value="ECO:0007669"/>
    <property type="project" value="InterPro"/>
</dbReference>
<dbReference type="RefSeq" id="WP_137341389.1">
    <property type="nucleotide sequence ID" value="NZ_SZVO01000008.1"/>
</dbReference>
<dbReference type="PROSITE" id="PS51257">
    <property type="entry name" value="PROKAR_LIPOPROTEIN"/>
    <property type="match status" value="1"/>
</dbReference>
<dbReference type="GO" id="GO:0008237">
    <property type="term" value="F:metallopeptidase activity"/>
    <property type="evidence" value="ECO:0007669"/>
    <property type="project" value="InterPro"/>
</dbReference>
<gene>
    <name evidence="3" type="ORF">FDK13_17925</name>
</gene>
<dbReference type="InterPro" id="IPR043708">
    <property type="entry name" value="DUF5648"/>
</dbReference>
<name>A0A4U6D2H7_9BACT</name>
<dbReference type="SUPFAM" id="SSF55486">
    <property type="entry name" value="Metalloproteases ('zincins'), catalytic domain"/>
    <property type="match status" value="1"/>
</dbReference>
<proteinExistence type="predicted"/>
<evidence type="ECO:0000256" key="1">
    <source>
        <dbReference type="SAM" id="SignalP"/>
    </source>
</evidence>
<reference evidence="3 4" key="1">
    <citation type="submission" date="2019-05" db="EMBL/GenBank/DDBJ databases">
        <title>Dyadobacter AR-3-8 sp. nov., isolated from arctic soil.</title>
        <authorList>
            <person name="Chaudhary D.K."/>
        </authorList>
    </citation>
    <scope>NUCLEOTIDE SEQUENCE [LARGE SCALE GENOMIC DNA]</scope>
    <source>
        <strain evidence="3 4">AR-3-8</strain>
    </source>
</reference>
<dbReference type="EMBL" id="SZVO01000008">
    <property type="protein sequence ID" value="TKT90846.1"/>
    <property type="molecule type" value="Genomic_DNA"/>
</dbReference>